<dbReference type="CDD" id="cd15482">
    <property type="entry name" value="Sialidase_non-viral"/>
    <property type="match status" value="1"/>
</dbReference>
<dbReference type="InterPro" id="IPR052025">
    <property type="entry name" value="Xyloglucanase_GH74"/>
</dbReference>
<reference evidence="7" key="1">
    <citation type="submission" date="2020-10" db="EMBL/GenBank/DDBJ databases">
        <title>Phylogeny of dyella-like bacteria.</title>
        <authorList>
            <person name="Fu J."/>
        </authorList>
    </citation>
    <scope>NUCLEOTIDE SEQUENCE</scope>
    <source>
        <strain evidence="7">DHON07</strain>
    </source>
</reference>
<keyword evidence="5" id="KW-0624">Polysaccharide degradation</keyword>
<comment type="similarity">
    <text evidence="6">Belongs to the glycosyl hydrolase 74 family.</text>
</comment>
<dbReference type="Gene3D" id="2.130.10.10">
    <property type="entry name" value="YVTN repeat-like/Quinoprotein amine dehydrogenase"/>
    <property type="match status" value="2"/>
</dbReference>
<comment type="caution">
    <text evidence="7">The sequence shown here is derived from an EMBL/GenBank/DDBJ whole genome shotgun (WGS) entry which is preliminary data.</text>
</comment>
<keyword evidence="3" id="KW-0119">Carbohydrate metabolism</keyword>
<dbReference type="SUPFAM" id="SSF110296">
    <property type="entry name" value="Oligoxyloglucan reducing end-specific cellobiohydrolase"/>
    <property type="match status" value="2"/>
</dbReference>
<sequence>MHAAEPASIPYRFTNVRIGGGGFVSGLVYQPTAQGLLYARTDVGGAYRWDQASGRWTPLTDWLGAADDNLFGIDSLAIDPADPGKVYLAAGTYTTAQAGNAAVLRSNDRGAHFQRTDLPFKLGGNELGRGNGERLAVDPNDGRILFLGSRDAGLWRSDDAGAHWARVASFPAVATSLSATAENHWRRQAIGIVFVVFDPSSGAPGKASQTLYAGVSTRNTSLFRSTDGGHSWSAVPGQPLGLRPNHLVRAGDGTYYLSYGDEPGPDSMHDGAVWKYQSVEGRWTDVTPLPHLAGQPSGYGWGTVAVDPENPKVVMASTFAHYTPKDELFRSIDGGAHWQEIFARSQFDFSEAHWTREHTPHWIASIAIDPHDPDRAWFVTGYGVWMSTDMRQADRGGQVHWQFQDAGLEETVALGLVSPAQGAHLLSALGDLDGYRHDDLSVAPLQFSAPPRYANSESIDNAGLKPELIVRSGYLRYPFGSAIRAAYSEDGGNHWQAFASEPSQGQGAGSIAIAADGKTVLWFAADAQTAYLTRDFGKHWRASEGLPAGARVLSDRRDPQRFYAYVAGTGRVFASHDGGAHFHVIGGVLTGTSAPRAISEVQAAPDSAGTLYVASHDLGLMRIGDDGSLRARAGGLSEVSSFGFGRAAPGKQTLTLFAAGVRNGLQALYRSTDGGAQWLRIDDDAHRYGKIRLVTGDPRIFGRVYFASSGRGIVYGDSLGPEHP</sequence>
<keyword evidence="4" id="KW-0326">Glycosidase</keyword>
<dbReference type="PANTHER" id="PTHR43739:SF2">
    <property type="entry name" value="OLIGOXYLOGLUCAN-REDUCING END-SPECIFIC XYLOGLUCANASE-RELATED"/>
    <property type="match status" value="1"/>
</dbReference>
<keyword evidence="2" id="KW-0378">Hydrolase</keyword>
<protein>
    <submittedName>
        <fullName evidence="7">Cellulase</fullName>
    </submittedName>
</protein>
<evidence type="ECO:0000256" key="2">
    <source>
        <dbReference type="ARBA" id="ARBA00022801"/>
    </source>
</evidence>
<evidence type="ECO:0000256" key="3">
    <source>
        <dbReference type="ARBA" id="ARBA00023277"/>
    </source>
</evidence>
<evidence type="ECO:0000313" key="7">
    <source>
        <dbReference type="EMBL" id="MBM7131134.1"/>
    </source>
</evidence>
<dbReference type="EMBL" id="JADIKF010000040">
    <property type="protein sequence ID" value="MBM7131134.1"/>
    <property type="molecule type" value="Genomic_DNA"/>
</dbReference>
<evidence type="ECO:0000256" key="5">
    <source>
        <dbReference type="ARBA" id="ARBA00023326"/>
    </source>
</evidence>
<dbReference type="InterPro" id="IPR015943">
    <property type="entry name" value="WD40/YVTN_repeat-like_dom_sf"/>
</dbReference>
<accession>A0ABS2KJM6</accession>
<evidence type="ECO:0000256" key="1">
    <source>
        <dbReference type="ARBA" id="ARBA00022729"/>
    </source>
</evidence>
<evidence type="ECO:0000256" key="6">
    <source>
        <dbReference type="ARBA" id="ARBA00037986"/>
    </source>
</evidence>
<evidence type="ECO:0000313" key="8">
    <source>
        <dbReference type="Proteomes" id="UP001430193"/>
    </source>
</evidence>
<dbReference type="PANTHER" id="PTHR43739">
    <property type="entry name" value="XYLOGLUCANASE (EUROFUNG)"/>
    <property type="match status" value="1"/>
</dbReference>
<evidence type="ECO:0000256" key="4">
    <source>
        <dbReference type="ARBA" id="ARBA00023295"/>
    </source>
</evidence>
<organism evidence="7 8">
    <name type="scientific">Dyella mobilis</name>
    <dbReference type="NCBI Taxonomy" id="1849582"/>
    <lineage>
        <taxon>Bacteria</taxon>
        <taxon>Pseudomonadati</taxon>
        <taxon>Pseudomonadota</taxon>
        <taxon>Gammaproteobacteria</taxon>
        <taxon>Lysobacterales</taxon>
        <taxon>Rhodanobacteraceae</taxon>
        <taxon>Dyella</taxon>
    </lineage>
</organism>
<dbReference type="Proteomes" id="UP001430193">
    <property type="component" value="Unassembled WGS sequence"/>
</dbReference>
<proteinExistence type="inferred from homology"/>
<keyword evidence="8" id="KW-1185">Reference proteome</keyword>
<keyword evidence="1" id="KW-0732">Signal</keyword>
<gene>
    <name evidence="7" type="ORF">ISS99_16535</name>
</gene>
<name>A0ABS2KJM6_9GAMM</name>